<comment type="caution">
    <text evidence="1">The sequence shown here is derived from an EMBL/GenBank/DDBJ whole genome shotgun (WGS) entry which is preliminary data.</text>
</comment>
<protein>
    <submittedName>
        <fullName evidence="1">Uncharacterized protein</fullName>
    </submittedName>
</protein>
<evidence type="ECO:0000313" key="1">
    <source>
        <dbReference type="EMBL" id="KAH3833521.1"/>
    </source>
</evidence>
<proteinExistence type="predicted"/>
<keyword evidence="2" id="KW-1185">Reference proteome</keyword>
<reference evidence="1" key="2">
    <citation type="submission" date="2020-11" db="EMBL/GenBank/DDBJ databases">
        <authorList>
            <person name="McCartney M.A."/>
            <person name="Auch B."/>
            <person name="Kono T."/>
            <person name="Mallez S."/>
            <person name="Becker A."/>
            <person name="Gohl D.M."/>
            <person name="Silverstein K.A.T."/>
            <person name="Koren S."/>
            <person name="Bechman K.B."/>
            <person name="Herman A."/>
            <person name="Abrahante J.E."/>
            <person name="Garbe J."/>
        </authorList>
    </citation>
    <scope>NUCLEOTIDE SEQUENCE</scope>
    <source>
        <strain evidence="1">Duluth1</strain>
        <tissue evidence="1">Whole animal</tissue>
    </source>
</reference>
<dbReference type="AlphaFoldDB" id="A0A9D4QJ97"/>
<gene>
    <name evidence="1" type="ORF">DPMN_106833</name>
</gene>
<reference evidence="1" key="1">
    <citation type="journal article" date="2019" name="bioRxiv">
        <title>The Genome of the Zebra Mussel, Dreissena polymorpha: A Resource for Invasive Species Research.</title>
        <authorList>
            <person name="McCartney M.A."/>
            <person name="Auch B."/>
            <person name="Kono T."/>
            <person name="Mallez S."/>
            <person name="Zhang Y."/>
            <person name="Obille A."/>
            <person name="Becker A."/>
            <person name="Abrahante J.E."/>
            <person name="Garbe J."/>
            <person name="Badalamenti J.P."/>
            <person name="Herman A."/>
            <person name="Mangelson H."/>
            <person name="Liachko I."/>
            <person name="Sullivan S."/>
            <person name="Sone E.D."/>
            <person name="Koren S."/>
            <person name="Silverstein K.A.T."/>
            <person name="Beckman K.B."/>
            <person name="Gohl D.M."/>
        </authorList>
    </citation>
    <scope>NUCLEOTIDE SEQUENCE</scope>
    <source>
        <strain evidence="1">Duluth1</strain>
        <tissue evidence="1">Whole animal</tissue>
    </source>
</reference>
<dbReference type="Proteomes" id="UP000828390">
    <property type="component" value="Unassembled WGS sequence"/>
</dbReference>
<name>A0A9D4QJ97_DREPO</name>
<sequence length="71" mass="8141">MATKAHHTIHTNQTNKTYVSSQVPSTSLLLITAVEPLDANCNTSVHLRNLRLLEDSLHKLRRTPVYHRKLR</sequence>
<organism evidence="1 2">
    <name type="scientific">Dreissena polymorpha</name>
    <name type="common">Zebra mussel</name>
    <name type="synonym">Mytilus polymorpha</name>
    <dbReference type="NCBI Taxonomy" id="45954"/>
    <lineage>
        <taxon>Eukaryota</taxon>
        <taxon>Metazoa</taxon>
        <taxon>Spiralia</taxon>
        <taxon>Lophotrochozoa</taxon>
        <taxon>Mollusca</taxon>
        <taxon>Bivalvia</taxon>
        <taxon>Autobranchia</taxon>
        <taxon>Heteroconchia</taxon>
        <taxon>Euheterodonta</taxon>
        <taxon>Imparidentia</taxon>
        <taxon>Neoheterodontei</taxon>
        <taxon>Myida</taxon>
        <taxon>Dreissenoidea</taxon>
        <taxon>Dreissenidae</taxon>
        <taxon>Dreissena</taxon>
    </lineage>
</organism>
<evidence type="ECO:0000313" key="2">
    <source>
        <dbReference type="Proteomes" id="UP000828390"/>
    </source>
</evidence>
<accession>A0A9D4QJ97</accession>
<dbReference type="EMBL" id="JAIWYP010000004">
    <property type="protein sequence ID" value="KAH3833521.1"/>
    <property type="molecule type" value="Genomic_DNA"/>
</dbReference>